<accession>A0A8S1L6G9</accession>
<dbReference type="AlphaFoldDB" id="A0A8S1L6G9"/>
<dbReference type="GO" id="GO:0006412">
    <property type="term" value="P:translation"/>
    <property type="evidence" value="ECO:0007669"/>
    <property type="project" value="InterPro"/>
</dbReference>
<dbReference type="EMBL" id="CAJJDM010000033">
    <property type="protein sequence ID" value="CAD8063067.1"/>
    <property type="molecule type" value="Genomic_DNA"/>
</dbReference>
<evidence type="ECO:0008006" key="9">
    <source>
        <dbReference type="Google" id="ProtNLM"/>
    </source>
</evidence>
<dbReference type="PROSITE" id="PS00359">
    <property type="entry name" value="RIBOSOMAL_L11"/>
    <property type="match status" value="1"/>
</dbReference>
<evidence type="ECO:0000256" key="3">
    <source>
        <dbReference type="ARBA" id="ARBA00023274"/>
    </source>
</evidence>
<feature type="domain" description="Large ribosomal subunit protein uL11 N-terminal" evidence="6">
    <location>
        <begin position="13"/>
        <end position="68"/>
    </location>
</feature>
<evidence type="ECO:0000313" key="8">
    <source>
        <dbReference type="Proteomes" id="UP000688137"/>
    </source>
</evidence>
<dbReference type="InterPro" id="IPR020783">
    <property type="entry name" value="Ribosomal_uL11_C"/>
</dbReference>
<proteinExistence type="inferred from homology"/>
<organism evidence="7 8">
    <name type="scientific">Paramecium primaurelia</name>
    <dbReference type="NCBI Taxonomy" id="5886"/>
    <lineage>
        <taxon>Eukaryota</taxon>
        <taxon>Sar</taxon>
        <taxon>Alveolata</taxon>
        <taxon>Ciliophora</taxon>
        <taxon>Intramacronucleata</taxon>
        <taxon>Oligohymenophorea</taxon>
        <taxon>Peniculida</taxon>
        <taxon>Parameciidae</taxon>
        <taxon>Paramecium</taxon>
    </lineage>
</organism>
<evidence type="ECO:0000256" key="1">
    <source>
        <dbReference type="ARBA" id="ARBA00010537"/>
    </source>
</evidence>
<comment type="caution">
    <text evidence="7">The sequence shown here is derived from an EMBL/GenBank/DDBJ whole genome shotgun (WGS) entry which is preliminary data.</text>
</comment>
<evidence type="ECO:0000259" key="6">
    <source>
        <dbReference type="Pfam" id="PF03946"/>
    </source>
</evidence>
<keyword evidence="3 4" id="KW-0687">Ribonucleoprotein</keyword>
<reference evidence="7" key="1">
    <citation type="submission" date="2021-01" db="EMBL/GenBank/DDBJ databases">
        <authorList>
            <consortium name="Genoscope - CEA"/>
            <person name="William W."/>
        </authorList>
    </citation>
    <scope>NUCLEOTIDE SEQUENCE</scope>
</reference>
<dbReference type="HAMAP" id="MF_00736">
    <property type="entry name" value="Ribosomal_uL11"/>
    <property type="match status" value="1"/>
</dbReference>
<dbReference type="PANTHER" id="PTHR11661:SF2">
    <property type="entry name" value="LARGE RIBOSOMAL SUBUNIT PROTEIN UL11"/>
    <property type="match status" value="1"/>
</dbReference>
<evidence type="ECO:0000259" key="5">
    <source>
        <dbReference type="Pfam" id="PF00298"/>
    </source>
</evidence>
<dbReference type="FunFam" id="3.30.1550.10:FF:000011">
    <property type="entry name" value="LSU ribosomal protein L11P"/>
    <property type="match status" value="1"/>
</dbReference>
<dbReference type="PANTHER" id="PTHR11661">
    <property type="entry name" value="60S RIBOSOMAL PROTEIN L12"/>
    <property type="match status" value="1"/>
</dbReference>
<keyword evidence="8" id="KW-1185">Reference proteome</keyword>
<sequence>MPPKVDPNEVRLINIKVFGGEGGPASTLAPKLGPLGLNPKQVGDKIIAESGKWKGIRVMVNLRCQNRNADVTVIPTSSALLIKEIGGYERDRKKTKNVKHNGNLTLEQVIKVARAIEEKSLAKSFTGTVKQVLGTAQSLGATVDGQTVKAIIGKINSGELKVEK</sequence>
<protein>
    <recommendedName>
        <fullName evidence="9">60S ribosomal protein L12</fullName>
    </recommendedName>
</protein>
<dbReference type="OMA" id="QPPHDVI"/>
<dbReference type="SMART" id="SM00649">
    <property type="entry name" value="RL11"/>
    <property type="match status" value="1"/>
</dbReference>
<dbReference type="Pfam" id="PF00298">
    <property type="entry name" value="Ribosomal_L11"/>
    <property type="match status" value="1"/>
</dbReference>
<dbReference type="Proteomes" id="UP000688137">
    <property type="component" value="Unassembled WGS sequence"/>
</dbReference>
<dbReference type="InterPro" id="IPR020785">
    <property type="entry name" value="Ribosomal_uL11_CS"/>
</dbReference>
<dbReference type="Pfam" id="PF03946">
    <property type="entry name" value="Ribosomal_L11_N"/>
    <property type="match status" value="1"/>
</dbReference>
<evidence type="ECO:0000313" key="7">
    <source>
        <dbReference type="EMBL" id="CAD8063067.1"/>
    </source>
</evidence>
<gene>
    <name evidence="7" type="ORF">PPRIM_AZ9-3.1.T0340133</name>
</gene>
<evidence type="ECO:0000256" key="2">
    <source>
        <dbReference type="ARBA" id="ARBA00022980"/>
    </source>
</evidence>
<evidence type="ECO:0000256" key="4">
    <source>
        <dbReference type="RuleBase" id="RU003978"/>
    </source>
</evidence>
<feature type="domain" description="Large ribosomal subunit protein uL11 C-terminal" evidence="5">
    <location>
        <begin position="74"/>
        <end position="143"/>
    </location>
</feature>
<dbReference type="InterPro" id="IPR020784">
    <property type="entry name" value="Ribosomal_uL11_N"/>
</dbReference>
<dbReference type="GO" id="GO:0003735">
    <property type="term" value="F:structural constituent of ribosome"/>
    <property type="evidence" value="ECO:0007669"/>
    <property type="project" value="InterPro"/>
</dbReference>
<comment type="similarity">
    <text evidence="1 4">Belongs to the universal ribosomal protein uL11 family.</text>
</comment>
<name>A0A8S1L6G9_PARPR</name>
<dbReference type="GO" id="GO:0070180">
    <property type="term" value="F:large ribosomal subunit rRNA binding"/>
    <property type="evidence" value="ECO:0007669"/>
    <property type="project" value="TreeGrafter"/>
</dbReference>
<dbReference type="GO" id="GO:0022625">
    <property type="term" value="C:cytosolic large ribosomal subunit"/>
    <property type="evidence" value="ECO:0007669"/>
    <property type="project" value="TreeGrafter"/>
</dbReference>
<keyword evidence="2 4" id="KW-0689">Ribosomal protein</keyword>
<dbReference type="InterPro" id="IPR000911">
    <property type="entry name" value="Ribosomal_uL11"/>
</dbReference>